<dbReference type="SUPFAM" id="SSF52374">
    <property type="entry name" value="Nucleotidylyl transferase"/>
    <property type="match status" value="1"/>
</dbReference>
<keyword evidence="7 10" id="KW-0067">ATP-binding</keyword>
<reference evidence="12 13" key="1">
    <citation type="submission" date="2018-08" db="EMBL/GenBank/DDBJ databases">
        <title>Draft genome sequence of Psychrilyobacter sp. strain SD5 isolated from Black Sea water.</title>
        <authorList>
            <person name="Yadav S."/>
            <person name="Villanueva L."/>
            <person name="Damste J.S.S."/>
        </authorList>
    </citation>
    <scope>NUCLEOTIDE SEQUENCE [LARGE SCALE GENOMIC DNA]</scope>
    <source>
        <strain evidence="12 13">SD5</strain>
    </source>
</reference>
<evidence type="ECO:0000313" key="12">
    <source>
        <dbReference type="EMBL" id="REI42879.1"/>
    </source>
</evidence>
<comment type="similarity">
    <text evidence="10">Belongs to the NadD family.</text>
</comment>
<comment type="function">
    <text evidence="1 10">Catalyzes the reversible adenylation of nicotinate mononucleotide (NaMN) to nicotinic acid adenine dinucleotide (NaAD).</text>
</comment>
<dbReference type="NCBIfam" id="TIGR00125">
    <property type="entry name" value="cyt_tran_rel"/>
    <property type="match status" value="1"/>
</dbReference>
<keyword evidence="4 10" id="KW-0808">Transferase</keyword>
<evidence type="ECO:0000256" key="3">
    <source>
        <dbReference type="ARBA" id="ARBA00022642"/>
    </source>
</evidence>
<keyword evidence="8 10" id="KW-0520">NAD</keyword>
<dbReference type="PANTHER" id="PTHR39321">
    <property type="entry name" value="NICOTINATE-NUCLEOTIDE ADENYLYLTRANSFERASE-RELATED"/>
    <property type="match status" value="1"/>
</dbReference>
<organism evidence="12 13">
    <name type="scientific">Psychrilyobacter piezotolerans</name>
    <dbReference type="NCBI Taxonomy" id="2293438"/>
    <lineage>
        <taxon>Bacteria</taxon>
        <taxon>Fusobacteriati</taxon>
        <taxon>Fusobacteriota</taxon>
        <taxon>Fusobacteriia</taxon>
        <taxon>Fusobacteriales</taxon>
        <taxon>Fusobacteriaceae</taxon>
        <taxon>Psychrilyobacter</taxon>
    </lineage>
</organism>
<dbReference type="Proteomes" id="UP000263486">
    <property type="component" value="Unassembled WGS sequence"/>
</dbReference>
<dbReference type="NCBIfam" id="NF000840">
    <property type="entry name" value="PRK00071.1-3"/>
    <property type="match status" value="1"/>
</dbReference>
<dbReference type="PANTHER" id="PTHR39321:SF3">
    <property type="entry name" value="PHOSPHOPANTETHEINE ADENYLYLTRANSFERASE"/>
    <property type="match status" value="1"/>
</dbReference>
<accession>A0ABX9KK64</accession>
<dbReference type="NCBIfam" id="TIGR00482">
    <property type="entry name" value="nicotinate (nicotinamide) nucleotide adenylyltransferase"/>
    <property type="match status" value="1"/>
</dbReference>
<evidence type="ECO:0000256" key="6">
    <source>
        <dbReference type="ARBA" id="ARBA00022741"/>
    </source>
</evidence>
<dbReference type="EMBL" id="QUAJ01000002">
    <property type="protein sequence ID" value="REI42879.1"/>
    <property type="molecule type" value="Genomic_DNA"/>
</dbReference>
<keyword evidence="5 10" id="KW-0548">Nucleotidyltransferase</keyword>
<evidence type="ECO:0000256" key="7">
    <source>
        <dbReference type="ARBA" id="ARBA00022840"/>
    </source>
</evidence>
<feature type="domain" description="Cytidyltransferase-like" evidence="11">
    <location>
        <begin position="14"/>
        <end position="169"/>
    </location>
</feature>
<proteinExistence type="inferred from homology"/>
<keyword evidence="3 10" id="KW-0662">Pyridine nucleotide biosynthesis</keyword>
<comment type="catalytic activity">
    <reaction evidence="9 10">
        <text>nicotinate beta-D-ribonucleotide + ATP + H(+) = deamido-NAD(+) + diphosphate</text>
        <dbReference type="Rhea" id="RHEA:22860"/>
        <dbReference type="ChEBI" id="CHEBI:15378"/>
        <dbReference type="ChEBI" id="CHEBI:30616"/>
        <dbReference type="ChEBI" id="CHEBI:33019"/>
        <dbReference type="ChEBI" id="CHEBI:57502"/>
        <dbReference type="ChEBI" id="CHEBI:58437"/>
        <dbReference type="EC" id="2.7.7.18"/>
    </reaction>
</comment>
<dbReference type="Pfam" id="PF01467">
    <property type="entry name" value="CTP_transf_like"/>
    <property type="match status" value="1"/>
</dbReference>
<evidence type="ECO:0000256" key="9">
    <source>
        <dbReference type="ARBA" id="ARBA00048721"/>
    </source>
</evidence>
<dbReference type="InterPro" id="IPR005248">
    <property type="entry name" value="NadD/NMNAT"/>
</dbReference>
<evidence type="ECO:0000313" key="13">
    <source>
        <dbReference type="Proteomes" id="UP000263486"/>
    </source>
</evidence>
<evidence type="ECO:0000256" key="1">
    <source>
        <dbReference type="ARBA" id="ARBA00002324"/>
    </source>
</evidence>
<evidence type="ECO:0000256" key="10">
    <source>
        <dbReference type="HAMAP-Rule" id="MF_00244"/>
    </source>
</evidence>
<dbReference type="EC" id="2.7.7.18" evidence="10"/>
<dbReference type="Gene3D" id="3.40.50.620">
    <property type="entry name" value="HUPs"/>
    <property type="match status" value="1"/>
</dbReference>
<protein>
    <recommendedName>
        <fullName evidence="10">Probable nicotinate-nucleotide adenylyltransferase</fullName>
        <ecNumber evidence="10">2.7.7.18</ecNumber>
    </recommendedName>
    <alternativeName>
        <fullName evidence="10">Deamido-NAD(+) diphosphorylase</fullName>
    </alternativeName>
    <alternativeName>
        <fullName evidence="10">Deamido-NAD(+) pyrophosphorylase</fullName>
    </alternativeName>
    <alternativeName>
        <fullName evidence="10">Nicotinate mononucleotide adenylyltransferase</fullName>
        <shortName evidence="10">NaMN adenylyltransferase</shortName>
    </alternativeName>
</protein>
<evidence type="ECO:0000259" key="11">
    <source>
        <dbReference type="Pfam" id="PF01467"/>
    </source>
</evidence>
<evidence type="ECO:0000256" key="4">
    <source>
        <dbReference type="ARBA" id="ARBA00022679"/>
    </source>
</evidence>
<evidence type="ECO:0000256" key="5">
    <source>
        <dbReference type="ARBA" id="ARBA00022695"/>
    </source>
</evidence>
<evidence type="ECO:0000256" key="8">
    <source>
        <dbReference type="ARBA" id="ARBA00023027"/>
    </source>
</evidence>
<comment type="pathway">
    <text evidence="2 10">Cofactor biosynthesis; NAD(+) biosynthesis; deamido-NAD(+) from nicotinate D-ribonucleotide: step 1/1.</text>
</comment>
<gene>
    <name evidence="10 12" type="primary">nadD</name>
    <name evidence="12" type="ORF">DYH56_01650</name>
</gene>
<dbReference type="InterPro" id="IPR004821">
    <property type="entry name" value="Cyt_trans-like"/>
</dbReference>
<keyword evidence="6 10" id="KW-0547">Nucleotide-binding</keyword>
<dbReference type="CDD" id="cd02165">
    <property type="entry name" value="NMNAT"/>
    <property type="match status" value="1"/>
</dbReference>
<name>A0ABX9KK64_9FUSO</name>
<keyword evidence="13" id="KW-1185">Reference proteome</keyword>
<sequence>MDNNNNNNIKKIGIFGGSFNPVHRGHMEMANLAIEKLDLDRLYLVPVGTPCHRCDNDFVSGQDRMAMIKLVCLNNKKLFPCDYEIISEKVSYTYDTLLKIAEIHPDSLIYEIIGEDSAEYLTSWKNYEKMVDLCKFVFFKRKGYQSTIHGLLTIEAPLFNISSTLIREKIKNNEPLEDYITPEVEEYIREHNLYR</sequence>
<comment type="caution">
    <text evidence="12">The sequence shown here is derived from an EMBL/GenBank/DDBJ whole genome shotgun (WGS) entry which is preliminary data.</text>
</comment>
<dbReference type="InterPro" id="IPR014729">
    <property type="entry name" value="Rossmann-like_a/b/a_fold"/>
</dbReference>
<dbReference type="GO" id="GO:0016779">
    <property type="term" value="F:nucleotidyltransferase activity"/>
    <property type="evidence" value="ECO:0007669"/>
    <property type="project" value="UniProtKB-KW"/>
</dbReference>
<evidence type="ECO:0000256" key="2">
    <source>
        <dbReference type="ARBA" id="ARBA00005019"/>
    </source>
</evidence>
<dbReference type="RefSeq" id="WP_114641111.1">
    <property type="nucleotide sequence ID" value="NZ_JAACIO010000002.1"/>
</dbReference>
<dbReference type="HAMAP" id="MF_00244">
    <property type="entry name" value="NaMN_adenylyltr"/>
    <property type="match status" value="1"/>
</dbReference>